<evidence type="ECO:0000313" key="9">
    <source>
        <dbReference type="Proteomes" id="UP000694556"/>
    </source>
</evidence>
<reference evidence="8" key="1">
    <citation type="submission" date="2018-09" db="EMBL/GenBank/DDBJ databases">
        <title>Common duck and Muscovy duck high density SNP chip.</title>
        <authorList>
            <person name="Vignal A."/>
            <person name="Thebault N."/>
            <person name="Warren W.C."/>
        </authorList>
    </citation>
    <scope>NUCLEOTIDE SEQUENCE [LARGE SCALE GENOMIC DNA]</scope>
</reference>
<sequence>MSPSACHGQPWWCHVPKPETPIPHPTSSALCPVPPPPEIPIPRPQTHTPLPPCCSTPSARTPAVRPPSPRPAPRPLPPQSLPVPPGPSPVPPRPPAPCPPPSGRSQRRCRGRVPERPQHHERRPRRAGGRPRRARPARGGGAGDRDRAGHRVGRSVPSGADEDGSAALAAAVLRQVRTLFVSGLPLDIKPRELYLLFRPFKGYEGSLIKLTSKQPVGFVSFDSRSEAEAAKNALNGSFRGGEGGAWDAWPLRHPLRPRDPPDAAAGVRQGQHQDGQEQAGGHPQPQHAPPQRRTSVHRQRALCAGSLPPRLVLRAGSPVSSAECHVSATSLLLGRPQPVPARPREPNPLGWPQKKRGANARVPGPHPRRALPQVSGV</sequence>
<dbReference type="SMART" id="SM00360">
    <property type="entry name" value="RRM"/>
    <property type="match status" value="1"/>
</dbReference>
<feature type="compositionally biased region" description="Low complexity" evidence="6">
    <location>
        <begin position="279"/>
        <end position="291"/>
    </location>
</feature>
<comment type="subcellular location">
    <subcellularLocation>
        <location evidence="2">Cytoplasm</location>
        <location evidence="2">Stress granule</location>
    </subcellularLocation>
    <subcellularLocation>
        <location evidence="1">Nucleus</location>
    </subcellularLocation>
</comment>
<keyword evidence="9" id="KW-1185">Reference proteome</keyword>
<evidence type="ECO:0000256" key="1">
    <source>
        <dbReference type="ARBA" id="ARBA00004123"/>
    </source>
</evidence>
<feature type="region of interest" description="Disordered" evidence="6">
    <location>
        <begin position="17"/>
        <end position="162"/>
    </location>
</feature>
<evidence type="ECO:0000256" key="5">
    <source>
        <dbReference type="PROSITE-ProRule" id="PRU00176"/>
    </source>
</evidence>
<evidence type="ECO:0000256" key="3">
    <source>
        <dbReference type="ARBA" id="ARBA00022884"/>
    </source>
</evidence>
<name>A0A8C3GIE4_CAIMO</name>
<feature type="domain" description="RRM" evidence="7">
    <location>
        <begin position="177"/>
        <end position="236"/>
    </location>
</feature>
<dbReference type="GO" id="GO:0003723">
    <property type="term" value="F:RNA binding"/>
    <property type="evidence" value="ECO:0007669"/>
    <property type="project" value="UniProtKB-UniRule"/>
</dbReference>
<dbReference type="PRINTS" id="PR01217">
    <property type="entry name" value="PRICHEXTENSN"/>
</dbReference>
<feature type="compositionally biased region" description="Pro residues" evidence="6">
    <location>
        <begin position="64"/>
        <end position="102"/>
    </location>
</feature>
<dbReference type="PROSITE" id="PS50102">
    <property type="entry name" value="RRM"/>
    <property type="match status" value="1"/>
</dbReference>
<feature type="compositionally biased region" description="Basic residues" evidence="6">
    <location>
        <begin position="119"/>
        <end position="136"/>
    </location>
</feature>
<dbReference type="Proteomes" id="UP000694556">
    <property type="component" value="Chromosome 4"/>
</dbReference>
<dbReference type="GO" id="GO:0010494">
    <property type="term" value="C:cytoplasmic stress granule"/>
    <property type="evidence" value="ECO:0007669"/>
    <property type="project" value="UniProtKB-SubCell"/>
</dbReference>
<reference evidence="8" key="2">
    <citation type="submission" date="2025-08" db="UniProtKB">
        <authorList>
            <consortium name="Ensembl"/>
        </authorList>
    </citation>
    <scope>IDENTIFICATION</scope>
</reference>
<dbReference type="Gene3D" id="3.30.70.330">
    <property type="match status" value="1"/>
</dbReference>
<dbReference type="InterPro" id="IPR012677">
    <property type="entry name" value="Nucleotide-bd_a/b_plait_sf"/>
</dbReference>
<dbReference type="Pfam" id="PF00076">
    <property type="entry name" value="RRM_1"/>
    <property type="match status" value="1"/>
</dbReference>
<keyword evidence="4" id="KW-0539">Nucleus</keyword>
<dbReference type="PANTHER" id="PTHR10501">
    <property type="entry name" value="U1 SMALL NUCLEAR RIBONUCLEOPROTEIN A/U2 SMALL NUCLEAR RIBONUCLEOPROTEIN B"/>
    <property type="match status" value="1"/>
</dbReference>
<reference evidence="8" key="3">
    <citation type="submission" date="2025-09" db="UniProtKB">
        <authorList>
            <consortium name="Ensembl"/>
        </authorList>
    </citation>
    <scope>IDENTIFICATION</scope>
</reference>
<evidence type="ECO:0000313" key="8">
    <source>
        <dbReference type="Ensembl" id="ENSCMMP00000011940.1"/>
    </source>
</evidence>
<protein>
    <recommendedName>
        <fullName evidence="7">RRM domain-containing protein</fullName>
    </recommendedName>
</protein>
<dbReference type="InterPro" id="IPR000504">
    <property type="entry name" value="RRM_dom"/>
</dbReference>
<feature type="region of interest" description="Disordered" evidence="6">
    <location>
        <begin position="245"/>
        <end position="299"/>
    </location>
</feature>
<feature type="compositionally biased region" description="Pro residues" evidence="6">
    <location>
        <begin position="32"/>
        <end position="54"/>
    </location>
</feature>
<dbReference type="GO" id="GO:0005634">
    <property type="term" value="C:nucleus"/>
    <property type="evidence" value="ECO:0007669"/>
    <property type="project" value="UniProtKB-SubCell"/>
</dbReference>
<evidence type="ECO:0000259" key="7">
    <source>
        <dbReference type="PROSITE" id="PS50102"/>
    </source>
</evidence>
<dbReference type="FunFam" id="3.30.70.330:FF:000037">
    <property type="entry name" value="RNA-binding protein with multiple splicing 2"/>
    <property type="match status" value="1"/>
</dbReference>
<dbReference type="SUPFAM" id="SSF54928">
    <property type="entry name" value="RNA-binding domain, RBD"/>
    <property type="match status" value="1"/>
</dbReference>
<proteinExistence type="predicted"/>
<dbReference type="InterPro" id="IPR035979">
    <property type="entry name" value="RBD_domain_sf"/>
</dbReference>
<evidence type="ECO:0000256" key="2">
    <source>
        <dbReference type="ARBA" id="ARBA00004210"/>
    </source>
</evidence>
<keyword evidence="3 5" id="KW-0694">RNA-binding</keyword>
<accession>A0A8C3GIE4</accession>
<dbReference type="Ensembl" id="ENSCMMT00000013134.1">
    <property type="protein sequence ID" value="ENSCMMP00000011940.1"/>
    <property type="gene ID" value="ENSCMMG00000007586.1"/>
</dbReference>
<evidence type="ECO:0000256" key="6">
    <source>
        <dbReference type="SAM" id="MobiDB-lite"/>
    </source>
</evidence>
<evidence type="ECO:0000256" key="4">
    <source>
        <dbReference type="ARBA" id="ARBA00023242"/>
    </source>
</evidence>
<organism evidence="8 9">
    <name type="scientific">Cairina moschata</name>
    <name type="common">Muscovy duck</name>
    <dbReference type="NCBI Taxonomy" id="8855"/>
    <lineage>
        <taxon>Eukaryota</taxon>
        <taxon>Metazoa</taxon>
        <taxon>Chordata</taxon>
        <taxon>Craniata</taxon>
        <taxon>Vertebrata</taxon>
        <taxon>Euteleostomi</taxon>
        <taxon>Archelosauria</taxon>
        <taxon>Archosauria</taxon>
        <taxon>Dinosauria</taxon>
        <taxon>Saurischia</taxon>
        <taxon>Theropoda</taxon>
        <taxon>Coelurosauria</taxon>
        <taxon>Aves</taxon>
        <taxon>Neognathae</taxon>
        <taxon>Galloanserae</taxon>
        <taxon>Anseriformes</taxon>
        <taxon>Anatidae</taxon>
        <taxon>Anatinae</taxon>
        <taxon>Cairina</taxon>
    </lineage>
</organism>
<feature type="region of interest" description="Disordered" evidence="6">
    <location>
        <begin position="331"/>
        <end position="377"/>
    </location>
</feature>
<dbReference type="AlphaFoldDB" id="A0A8C3GIE4"/>